<gene>
    <name evidence="1" type="ORF">MOV92_18490</name>
</gene>
<proteinExistence type="predicted"/>
<dbReference type="Gene3D" id="3.30.1150.10">
    <property type="match status" value="1"/>
</dbReference>
<dbReference type="EMBL" id="CP093547">
    <property type="protein sequence ID" value="UNP28467.1"/>
    <property type="molecule type" value="Genomic_DNA"/>
</dbReference>
<organism evidence="1 2">
    <name type="scientific">Lysobacter gummosus</name>
    <dbReference type="NCBI Taxonomy" id="262324"/>
    <lineage>
        <taxon>Bacteria</taxon>
        <taxon>Pseudomonadati</taxon>
        <taxon>Pseudomonadota</taxon>
        <taxon>Gammaproteobacteria</taxon>
        <taxon>Lysobacterales</taxon>
        <taxon>Lysobacteraceae</taxon>
        <taxon>Lysobacter</taxon>
    </lineage>
</organism>
<name>A0ABY3XCD2_9GAMM</name>
<keyword evidence="2" id="KW-1185">Reference proteome</keyword>
<sequence>MAAFAAARGSRLVLLGVVVAMAVAAFAPPAAARRPEPMGSDCSQPERCLPQNQLRYYELLRENILQRWRPPSSVAADSTCTLDLRQLPGGQVAAVQTVAPCDLDEAGRSSLLAAVWAAQPLPYEGYEQVFKRQLRLNLRAQEPDDAEDGKVKRWWRRLRER</sequence>
<accession>A0ABY3XCD2</accession>
<reference evidence="1 2" key="1">
    <citation type="submission" date="2022-03" db="EMBL/GenBank/DDBJ databases">
        <title>Complete genome sequence of Lysobacter capsici VKM B-2533 and Lysobacter gummosus 10.1.1, promising sources of lytic agents.</title>
        <authorList>
            <person name="Tarlachkov S.V."/>
            <person name="Kudryakova I.V."/>
            <person name="Afoshin A.S."/>
            <person name="Leontyevskaya E.A."/>
            <person name="Leontyevskaya N.V."/>
        </authorList>
    </citation>
    <scope>NUCLEOTIDE SEQUENCE [LARGE SCALE GENOMIC DNA]</scope>
    <source>
        <strain evidence="1 2">10.1.1</strain>
    </source>
</reference>
<protein>
    <submittedName>
        <fullName evidence="1">TonB C-terminal domain-containing protein</fullName>
    </submittedName>
</protein>
<evidence type="ECO:0000313" key="1">
    <source>
        <dbReference type="EMBL" id="UNP28467.1"/>
    </source>
</evidence>
<dbReference type="Proteomes" id="UP000829194">
    <property type="component" value="Chromosome"/>
</dbReference>
<dbReference type="SUPFAM" id="SSF74653">
    <property type="entry name" value="TolA/TonB C-terminal domain"/>
    <property type="match status" value="1"/>
</dbReference>
<evidence type="ECO:0000313" key="2">
    <source>
        <dbReference type="Proteomes" id="UP000829194"/>
    </source>
</evidence>
<dbReference type="RefSeq" id="WP_057944043.1">
    <property type="nucleotide sequence ID" value="NZ_CP011131.1"/>
</dbReference>